<dbReference type="GO" id="GO:0003677">
    <property type="term" value="F:DNA binding"/>
    <property type="evidence" value="ECO:0007669"/>
    <property type="project" value="InterPro"/>
</dbReference>
<dbReference type="Gene3D" id="1.10.150.320">
    <property type="entry name" value="Photosystem II 12 kDa extrinsic protein"/>
    <property type="match status" value="2"/>
</dbReference>
<keyword evidence="3" id="KW-1185">Reference proteome</keyword>
<comment type="caution">
    <text evidence="2">The sequence shown here is derived from an EMBL/GenBank/DDBJ whole genome shotgun (WGS) entry which is preliminary data.</text>
</comment>
<evidence type="ECO:0000313" key="3">
    <source>
        <dbReference type="Proteomes" id="UP000248703"/>
    </source>
</evidence>
<dbReference type="PANTHER" id="PTHR21180">
    <property type="entry name" value="ENDONUCLEASE/EXONUCLEASE/PHOSPHATASE FAMILY DOMAIN-CONTAINING PROTEIN 1"/>
    <property type="match status" value="1"/>
</dbReference>
<dbReference type="InterPro" id="IPR010994">
    <property type="entry name" value="RuvA_2-like"/>
</dbReference>
<sequence>MKNFKSHFTFSKQQRSGIFLLLLIILLAQGFYHLVLPKLMQTNQNFSSNSHEVSAFINQIDSLKAIEIENRKPKIYPFNPNFITDYKGYTLGMSNEEIDRLLNFRKQDQWINSVNQFQQVTKVSDSLLAKLSPYFKFPDWVTNPKPKQQIFNKSFSNTPKTEAQKLDLNSATATQLQKVYGIGPTYAERIVKYRHKINGFHSFIELQEVYGLTPEVIQNIKDNFSIKTPRSITKIPLNSATKEQLVTVKFIDYEVAHNIIEARTLRDGFKSLDELTKVKDFPVKKLEIIKLSLQLD</sequence>
<organism evidence="2 3">
    <name type="scientific">Olleya aquimaris</name>
    <dbReference type="NCBI Taxonomy" id="639310"/>
    <lineage>
        <taxon>Bacteria</taxon>
        <taxon>Pseudomonadati</taxon>
        <taxon>Bacteroidota</taxon>
        <taxon>Flavobacteriia</taxon>
        <taxon>Flavobacteriales</taxon>
        <taxon>Flavobacteriaceae</taxon>
    </lineage>
</organism>
<accession>A0A327R8W2</accession>
<gene>
    <name evidence="2" type="ORF">LY08_01897</name>
</gene>
<reference evidence="2 3" key="1">
    <citation type="submission" date="2018-06" db="EMBL/GenBank/DDBJ databases">
        <title>Genomic Encyclopedia of Archaeal and Bacterial Type Strains, Phase II (KMG-II): from individual species to whole genera.</title>
        <authorList>
            <person name="Goeker M."/>
        </authorList>
    </citation>
    <scope>NUCLEOTIDE SEQUENCE [LARGE SCALE GENOMIC DNA]</scope>
    <source>
        <strain evidence="2 3">DSM 24464</strain>
    </source>
</reference>
<dbReference type="RefSeq" id="WP_111660193.1">
    <property type="nucleotide sequence ID" value="NZ_QLLO01000006.1"/>
</dbReference>
<evidence type="ECO:0000313" key="2">
    <source>
        <dbReference type="EMBL" id="RAJ13380.1"/>
    </source>
</evidence>
<dbReference type="InterPro" id="IPR051675">
    <property type="entry name" value="Endo/Exo/Phosphatase_dom_1"/>
</dbReference>
<dbReference type="SMART" id="SM00278">
    <property type="entry name" value="HhH1"/>
    <property type="match status" value="2"/>
</dbReference>
<dbReference type="GO" id="GO:0015627">
    <property type="term" value="C:type II protein secretion system complex"/>
    <property type="evidence" value="ECO:0007669"/>
    <property type="project" value="TreeGrafter"/>
</dbReference>
<dbReference type="Pfam" id="PF12836">
    <property type="entry name" value="HHH_3"/>
    <property type="match status" value="2"/>
</dbReference>
<dbReference type="OrthoDB" id="981124at2"/>
<dbReference type="GO" id="GO:0006281">
    <property type="term" value="P:DNA repair"/>
    <property type="evidence" value="ECO:0007669"/>
    <property type="project" value="InterPro"/>
</dbReference>
<name>A0A327R8W2_9FLAO</name>
<protein>
    <submittedName>
        <fullName evidence="2">Competence ComEA-like helix-hairpin-helix protein</fullName>
    </submittedName>
</protein>
<feature type="domain" description="Helix-hairpin-helix DNA-binding motif class 1" evidence="1">
    <location>
        <begin position="204"/>
        <end position="223"/>
    </location>
</feature>
<dbReference type="PANTHER" id="PTHR21180:SF32">
    <property type="entry name" value="ENDONUCLEASE_EXONUCLEASE_PHOSPHATASE FAMILY DOMAIN-CONTAINING PROTEIN 1"/>
    <property type="match status" value="1"/>
</dbReference>
<feature type="domain" description="Helix-hairpin-helix DNA-binding motif class 1" evidence="1">
    <location>
        <begin position="174"/>
        <end position="193"/>
    </location>
</feature>
<evidence type="ECO:0000259" key="1">
    <source>
        <dbReference type="SMART" id="SM00278"/>
    </source>
</evidence>
<dbReference type="Proteomes" id="UP000248703">
    <property type="component" value="Unassembled WGS sequence"/>
</dbReference>
<proteinExistence type="predicted"/>
<dbReference type="GO" id="GO:0015628">
    <property type="term" value="P:protein secretion by the type II secretion system"/>
    <property type="evidence" value="ECO:0007669"/>
    <property type="project" value="TreeGrafter"/>
</dbReference>
<dbReference type="AlphaFoldDB" id="A0A327R8W2"/>
<dbReference type="InterPro" id="IPR003583">
    <property type="entry name" value="Hlx-hairpin-Hlx_DNA-bd_motif"/>
</dbReference>
<dbReference type="EMBL" id="QLLO01000006">
    <property type="protein sequence ID" value="RAJ13380.1"/>
    <property type="molecule type" value="Genomic_DNA"/>
</dbReference>
<dbReference type="SUPFAM" id="SSF47781">
    <property type="entry name" value="RuvA domain 2-like"/>
    <property type="match status" value="2"/>
</dbReference>